<evidence type="ECO:0000313" key="13">
    <source>
        <dbReference type="EMBL" id="CAI2387346.1"/>
    </source>
</evidence>
<dbReference type="GO" id="GO:0046872">
    <property type="term" value="F:metal ion binding"/>
    <property type="evidence" value="ECO:0007669"/>
    <property type="project" value="UniProtKB-KW"/>
</dbReference>
<evidence type="ECO:0000256" key="11">
    <source>
        <dbReference type="SAM" id="Phobius"/>
    </source>
</evidence>
<dbReference type="SUPFAM" id="SSF109604">
    <property type="entry name" value="HD-domain/PDEase-like"/>
    <property type="match status" value="1"/>
</dbReference>
<evidence type="ECO:0000313" key="14">
    <source>
        <dbReference type="Proteomes" id="UP001295684"/>
    </source>
</evidence>
<feature type="transmembrane region" description="Helical" evidence="11">
    <location>
        <begin position="73"/>
        <end position="95"/>
    </location>
</feature>
<dbReference type="AlphaFoldDB" id="A0AAD1YAT8"/>
<comment type="subcellular location">
    <subcellularLocation>
        <location evidence="1">Membrane</location>
        <topology evidence="1">Multi-pass membrane protein</topology>
    </subcellularLocation>
</comment>
<feature type="binding site" evidence="9">
    <location>
        <position position="396"/>
    </location>
    <ligand>
        <name>Zn(2+)</name>
        <dbReference type="ChEBI" id="CHEBI:29105"/>
        <label>1</label>
    </ligand>
</feature>
<dbReference type="InterPro" id="IPR023088">
    <property type="entry name" value="PDEase"/>
</dbReference>
<keyword evidence="5 11" id="KW-1133">Transmembrane helix</keyword>
<feature type="binding site" evidence="9">
    <location>
        <position position="357"/>
    </location>
    <ligand>
        <name>Zn(2+)</name>
        <dbReference type="ChEBI" id="CHEBI:29105"/>
        <label>1</label>
    </ligand>
</feature>
<dbReference type="Gene3D" id="1.20.120.350">
    <property type="entry name" value="Voltage-gated potassium channels. Chain C"/>
    <property type="match status" value="1"/>
</dbReference>
<dbReference type="InterPro" id="IPR027359">
    <property type="entry name" value="Volt_channel_dom_sf"/>
</dbReference>
<dbReference type="GO" id="GO:0007165">
    <property type="term" value="P:signal transduction"/>
    <property type="evidence" value="ECO:0007669"/>
    <property type="project" value="InterPro"/>
</dbReference>
<sequence length="689" mass="79361">MECSLQWGNKSYVFHTEELESHGVIGRRRYFVQNLQKSFVSICIVGLIMAYCMFTFVMTAADKDTGKTSIMVMYHFIEVIFIVCFVLELLVNKYAFRDLYFQNKFNLVNLVLVGAIIVFWLGDIFIDEYSVSIILRVRGCLRLFHIPIILSNIQTRTNTKEDFSMIDFDFSDSDKPNSEKIIDILMQIGDTLEDPKSYNDIHYCIKHIASGTLDKIGVKDSQSQEVGSLRKRRGAILQMEEQAWIKSCTNLVKIKRGSENAGGIVLKTLENQKSLKSCLDLDFDHIKLMEDLDTFEFDIFDFKEKSKNRELTTITSCLLHKHSLYSSFKIHVEEYFLFMDKISSGYKEEVKYHNATHAADLCQTLYTFIMNGDWISKGDLENIDLFSMILGAAVHDHEHPGFNNQYLINTSDPLAVRYNDISVLENHHIASSLALMNTANYDILRRSDKDDRVEIKKRMIHIVLSTDMSKHFSDMGLFKSKWASNTLEPDDKDKLLCMGIGCHLADISNPSKPWDLTLKWTELLFEEFFHQGDKEKELGIQVSDLMDRCCVNIAKAQLGFIDVIVKPTFEAFSKLLKCLDKNLQNIDRNRENWSQKVDEYQQRMISEADKARSDIRIIEEAKSESEEDDSHTHKLSNLESSIDPSSFSDSQSHIAAELFKKGSEVKAKNHRNKKIPRNSKKSLSLSDFE</sequence>
<keyword evidence="6 11" id="KW-0472">Membrane</keyword>
<feature type="binding site" evidence="8">
    <location>
        <position position="506"/>
    </location>
    <ligand>
        <name>AMP</name>
        <dbReference type="ChEBI" id="CHEBI:456215"/>
    </ligand>
</feature>
<keyword evidence="3 9" id="KW-0479">Metal-binding</keyword>
<dbReference type="InterPro" id="IPR002073">
    <property type="entry name" value="PDEase_catalytic_dom"/>
</dbReference>
<evidence type="ECO:0000256" key="6">
    <source>
        <dbReference type="ARBA" id="ARBA00023136"/>
    </source>
</evidence>
<keyword evidence="2 11" id="KW-0812">Transmembrane</keyword>
<dbReference type="PRINTS" id="PR00387">
    <property type="entry name" value="PDIESTERASE1"/>
</dbReference>
<dbReference type="Pfam" id="PF00233">
    <property type="entry name" value="PDEase_I"/>
    <property type="match status" value="1"/>
</dbReference>
<organism evidence="13 14">
    <name type="scientific">Euplotes crassus</name>
    <dbReference type="NCBI Taxonomy" id="5936"/>
    <lineage>
        <taxon>Eukaryota</taxon>
        <taxon>Sar</taxon>
        <taxon>Alveolata</taxon>
        <taxon>Ciliophora</taxon>
        <taxon>Intramacronucleata</taxon>
        <taxon>Spirotrichea</taxon>
        <taxon>Hypotrichia</taxon>
        <taxon>Euplotida</taxon>
        <taxon>Euplotidae</taxon>
        <taxon>Moneuplotes</taxon>
    </lineage>
</organism>
<feature type="compositionally biased region" description="Basic residues" evidence="10">
    <location>
        <begin position="668"/>
        <end position="680"/>
    </location>
</feature>
<dbReference type="Proteomes" id="UP001295684">
    <property type="component" value="Unassembled WGS sequence"/>
</dbReference>
<dbReference type="EMBL" id="CAMPGE010029862">
    <property type="protein sequence ID" value="CAI2387346.1"/>
    <property type="molecule type" value="Genomic_DNA"/>
</dbReference>
<dbReference type="InterPro" id="IPR036971">
    <property type="entry name" value="PDEase_catalytic_dom_sf"/>
</dbReference>
<evidence type="ECO:0000256" key="5">
    <source>
        <dbReference type="ARBA" id="ARBA00022989"/>
    </source>
</evidence>
<evidence type="ECO:0000256" key="3">
    <source>
        <dbReference type="ARBA" id="ARBA00022723"/>
    </source>
</evidence>
<feature type="binding site" evidence="8">
    <location>
        <position position="557"/>
    </location>
    <ligand>
        <name>AMP</name>
        <dbReference type="ChEBI" id="CHEBI:456215"/>
    </ligand>
</feature>
<feature type="binding site" evidence="9">
    <location>
        <position position="396"/>
    </location>
    <ligand>
        <name>Zn(2+)</name>
        <dbReference type="ChEBI" id="CHEBI:29105"/>
        <label>2</label>
    </ligand>
</feature>
<comment type="caution">
    <text evidence="13">The sequence shown here is derived from an EMBL/GenBank/DDBJ whole genome shotgun (WGS) entry which is preliminary data.</text>
</comment>
<reference evidence="13" key="1">
    <citation type="submission" date="2023-07" db="EMBL/GenBank/DDBJ databases">
        <authorList>
            <consortium name="AG Swart"/>
            <person name="Singh M."/>
            <person name="Singh A."/>
            <person name="Seah K."/>
            <person name="Emmerich C."/>
        </authorList>
    </citation>
    <scope>NUCLEOTIDE SEQUENCE</scope>
    <source>
        <strain evidence="13">DP1</strain>
    </source>
</reference>
<keyword evidence="4" id="KW-0378">Hydrolase</keyword>
<dbReference type="GO" id="GO:0016020">
    <property type="term" value="C:membrane"/>
    <property type="evidence" value="ECO:0007669"/>
    <property type="project" value="UniProtKB-SubCell"/>
</dbReference>
<evidence type="ECO:0000256" key="10">
    <source>
        <dbReference type="SAM" id="MobiDB-lite"/>
    </source>
</evidence>
<feature type="binding site" evidence="9">
    <location>
        <position position="506"/>
    </location>
    <ligand>
        <name>Zn(2+)</name>
        <dbReference type="ChEBI" id="CHEBI:29105"/>
        <label>1</label>
    </ligand>
</feature>
<gene>
    <name evidence="13" type="ORF">ECRASSUSDP1_LOCUS28976</name>
</gene>
<feature type="transmembrane region" description="Helical" evidence="11">
    <location>
        <begin position="107"/>
        <end position="126"/>
    </location>
</feature>
<accession>A0AAD1YAT8</accession>
<evidence type="ECO:0000256" key="1">
    <source>
        <dbReference type="ARBA" id="ARBA00004141"/>
    </source>
</evidence>
<feature type="binding site" evidence="8">
    <location>
        <begin position="353"/>
        <end position="357"/>
    </location>
    <ligand>
        <name>AMP</name>
        <dbReference type="ChEBI" id="CHEBI:456215"/>
    </ligand>
</feature>
<feature type="region of interest" description="Disordered" evidence="10">
    <location>
        <begin position="621"/>
        <end position="689"/>
    </location>
</feature>
<evidence type="ECO:0000256" key="7">
    <source>
        <dbReference type="PIRSR" id="PIRSR623088-1"/>
    </source>
</evidence>
<dbReference type="PROSITE" id="PS51845">
    <property type="entry name" value="PDEASE_I_2"/>
    <property type="match status" value="1"/>
</dbReference>
<name>A0AAD1YAT8_EUPCR</name>
<feature type="binding site" evidence="9">
    <location>
        <position position="395"/>
    </location>
    <ligand>
        <name>Zn(2+)</name>
        <dbReference type="ChEBI" id="CHEBI:29105"/>
        <label>1</label>
    </ligand>
</feature>
<evidence type="ECO:0000256" key="2">
    <source>
        <dbReference type="ARBA" id="ARBA00022692"/>
    </source>
</evidence>
<evidence type="ECO:0000256" key="9">
    <source>
        <dbReference type="PIRSR" id="PIRSR623088-3"/>
    </source>
</evidence>
<proteinExistence type="predicted"/>
<dbReference type="Gene3D" id="1.10.1300.10">
    <property type="entry name" value="3'5'-cyclic nucleotide phosphodiesterase, catalytic domain"/>
    <property type="match status" value="1"/>
</dbReference>
<protein>
    <recommendedName>
        <fullName evidence="12">PDEase domain-containing protein</fullName>
    </recommendedName>
</protein>
<feature type="domain" description="PDEase" evidence="12">
    <location>
        <begin position="267"/>
        <end position="600"/>
    </location>
</feature>
<evidence type="ECO:0000256" key="8">
    <source>
        <dbReference type="PIRSR" id="PIRSR623088-2"/>
    </source>
</evidence>
<feature type="binding site" evidence="8">
    <location>
        <position position="396"/>
    </location>
    <ligand>
        <name>AMP</name>
        <dbReference type="ChEBI" id="CHEBI:456215"/>
    </ligand>
</feature>
<feature type="transmembrane region" description="Helical" evidence="11">
    <location>
        <begin position="38"/>
        <end position="61"/>
    </location>
</feature>
<evidence type="ECO:0000259" key="12">
    <source>
        <dbReference type="PROSITE" id="PS51845"/>
    </source>
</evidence>
<dbReference type="PANTHER" id="PTHR11347">
    <property type="entry name" value="CYCLIC NUCLEOTIDE PHOSPHODIESTERASE"/>
    <property type="match status" value="1"/>
</dbReference>
<keyword evidence="14" id="KW-1185">Reference proteome</keyword>
<evidence type="ECO:0000256" key="4">
    <source>
        <dbReference type="ARBA" id="ARBA00022801"/>
    </source>
</evidence>
<feature type="active site" description="Proton donor" evidence="7">
    <location>
        <position position="353"/>
    </location>
</feature>
<feature type="compositionally biased region" description="Basic and acidic residues" evidence="10">
    <location>
        <begin position="658"/>
        <end position="667"/>
    </location>
</feature>
<feature type="compositionally biased region" description="Low complexity" evidence="10">
    <location>
        <begin position="640"/>
        <end position="652"/>
    </location>
</feature>
<dbReference type="GO" id="GO:0004114">
    <property type="term" value="F:3',5'-cyclic-nucleotide phosphodiesterase activity"/>
    <property type="evidence" value="ECO:0007669"/>
    <property type="project" value="InterPro"/>
</dbReference>